<organism evidence="1 2">
    <name type="scientific">Neoarthrinium moseri</name>
    <dbReference type="NCBI Taxonomy" id="1658444"/>
    <lineage>
        <taxon>Eukaryota</taxon>
        <taxon>Fungi</taxon>
        <taxon>Dikarya</taxon>
        <taxon>Ascomycota</taxon>
        <taxon>Pezizomycotina</taxon>
        <taxon>Sordariomycetes</taxon>
        <taxon>Xylariomycetidae</taxon>
        <taxon>Amphisphaeriales</taxon>
        <taxon>Apiosporaceae</taxon>
        <taxon>Neoarthrinium</taxon>
    </lineage>
</organism>
<dbReference type="PANTHER" id="PTHR42060:SF1">
    <property type="entry name" value="NHL REPEAT-CONTAINING PROTEIN"/>
    <property type="match status" value="1"/>
</dbReference>
<dbReference type="InterPro" id="IPR011042">
    <property type="entry name" value="6-blade_b-propeller_TolB-like"/>
</dbReference>
<evidence type="ECO:0000313" key="2">
    <source>
        <dbReference type="Proteomes" id="UP000829685"/>
    </source>
</evidence>
<sequence length="330" mass="35597">MGNDGDVDVVLVTQLPPDSWFEGFAVRPNNHLVAARLDAPSIYDLDAENPDAEPQPLCELPGAASAINLVAVPGRQDEYSIITSDICDLAACRWQDFAVWHLKINPDGKAEATKKGEIKDIALPLGLCAVNEQYILVADSVKLCIQVLDVTTGQSEVLLADEESMKPKGEDAFFGINRICLAGGYLWYSNYGAGSIHRVPYELDGSNPRVPLKVTGPVELVADDLKHCDGFQVTPGGSAAYTLNSVDGNLMKTDVKSLQGAKAQSINVQERLVSPTCLELGTPGKGKQKIFVMCCGEIDVGWLDASDKLSWTEWSKIQVSSTVEVTVTTE</sequence>
<accession>A0A9P9WC43</accession>
<dbReference type="Gene3D" id="2.120.10.30">
    <property type="entry name" value="TolB, C-terminal domain"/>
    <property type="match status" value="1"/>
</dbReference>
<dbReference type="InterPro" id="IPR052998">
    <property type="entry name" value="Hetero-Diels-Alderase-like"/>
</dbReference>
<dbReference type="EMBL" id="JAFIMR010000045">
    <property type="protein sequence ID" value="KAI1856259.1"/>
    <property type="molecule type" value="Genomic_DNA"/>
</dbReference>
<keyword evidence="2" id="KW-1185">Reference proteome</keyword>
<name>A0A9P9WC43_9PEZI</name>
<gene>
    <name evidence="1" type="ORF">JX265_011771</name>
</gene>
<protein>
    <submittedName>
        <fullName evidence="1">Uncharacterized protein</fullName>
    </submittedName>
</protein>
<dbReference type="PANTHER" id="PTHR42060">
    <property type="entry name" value="NHL REPEAT-CONTAINING PROTEIN-RELATED"/>
    <property type="match status" value="1"/>
</dbReference>
<proteinExistence type="predicted"/>
<evidence type="ECO:0000313" key="1">
    <source>
        <dbReference type="EMBL" id="KAI1856259.1"/>
    </source>
</evidence>
<dbReference type="SUPFAM" id="SSF63829">
    <property type="entry name" value="Calcium-dependent phosphotriesterase"/>
    <property type="match status" value="1"/>
</dbReference>
<reference evidence="1" key="1">
    <citation type="submission" date="2021-03" db="EMBL/GenBank/DDBJ databases">
        <title>Revisited historic fungal species revealed as producer of novel bioactive compounds through whole genome sequencing and comparative genomics.</title>
        <authorList>
            <person name="Vignolle G.A."/>
            <person name="Hochenegger N."/>
            <person name="Mach R.L."/>
            <person name="Mach-Aigner A.R."/>
            <person name="Javad Rahimi M."/>
            <person name="Salim K.A."/>
            <person name="Chan C.M."/>
            <person name="Lim L.B.L."/>
            <person name="Cai F."/>
            <person name="Druzhinina I.S."/>
            <person name="U'Ren J.M."/>
            <person name="Derntl C."/>
        </authorList>
    </citation>
    <scope>NUCLEOTIDE SEQUENCE</scope>
    <source>
        <strain evidence="1">TUCIM 5799</strain>
    </source>
</reference>
<dbReference type="Proteomes" id="UP000829685">
    <property type="component" value="Unassembled WGS sequence"/>
</dbReference>
<comment type="caution">
    <text evidence="1">The sequence shown here is derived from an EMBL/GenBank/DDBJ whole genome shotgun (WGS) entry which is preliminary data.</text>
</comment>
<dbReference type="AlphaFoldDB" id="A0A9P9WC43"/>